<dbReference type="AlphaFoldDB" id="A0ABD3IFS0"/>
<feature type="region of interest" description="Disordered" evidence="1">
    <location>
        <begin position="345"/>
        <end position="380"/>
    </location>
</feature>
<comment type="caution">
    <text evidence="2">The sequence shown here is derived from an EMBL/GenBank/DDBJ whole genome shotgun (WGS) entry which is preliminary data.</text>
</comment>
<organism evidence="2 3">
    <name type="scientific">Riccia sorocarpa</name>
    <dbReference type="NCBI Taxonomy" id="122646"/>
    <lineage>
        <taxon>Eukaryota</taxon>
        <taxon>Viridiplantae</taxon>
        <taxon>Streptophyta</taxon>
        <taxon>Embryophyta</taxon>
        <taxon>Marchantiophyta</taxon>
        <taxon>Marchantiopsida</taxon>
        <taxon>Marchantiidae</taxon>
        <taxon>Marchantiales</taxon>
        <taxon>Ricciaceae</taxon>
        <taxon>Riccia</taxon>
    </lineage>
</organism>
<feature type="compositionally biased region" description="Acidic residues" evidence="1">
    <location>
        <begin position="421"/>
        <end position="439"/>
    </location>
</feature>
<reference evidence="2 3" key="1">
    <citation type="submission" date="2024-09" db="EMBL/GenBank/DDBJ databases">
        <title>Chromosome-scale assembly of Riccia sorocarpa.</title>
        <authorList>
            <person name="Paukszto L."/>
        </authorList>
    </citation>
    <scope>NUCLEOTIDE SEQUENCE [LARGE SCALE GENOMIC DNA]</scope>
    <source>
        <strain evidence="2">LP-2024</strain>
        <tissue evidence="2">Aerial parts of the thallus</tissue>
    </source>
</reference>
<name>A0ABD3IFS0_9MARC</name>
<feature type="region of interest" description="Disordered" evidence="1">
    <location>
        <begin position="146"/>
        <end position="173"/>
    </location>
</feature>
<accession>A0ABD3IFS0</accession>
<feature type="region of interest" description="Disordered" evidence="1">
    <location>
        <begin position="405"/>
        <end position="450"/>
    </location>
</feature>
<evidence type="ECO:0000256" key="1">
    <source>
        <dbReference type="SAM" id="MobiDB-lite"/>
    </source>
</evidence>
<sequence>MEEDSDLNTEEIAERNPLDRLHFGIGDEIRYARRRRAHIPEGLSDYEKWVLEMQGIRGVEVDLEGKTMEAIIQEASRIKKGEEFQSWDEYEFALDCWCFLHNRATQRVKHRPNCRLRICQYGATARSGKPYTVDFSADGLLSSVEGSGSREVTRETPRSFSQFTNGWRGRSTESGARTAVQNSEGECRLTEIRYPERNGRCGERKRYLSAGRIRFTMGNAAPIEGVVQSRCQWRVQPNLGVLEEAGGWEKELAEYIRGIPAQAFYVWKTSSLSQIYMDNVLPAFTLSGLTPTFQSGAPPIAVRRGRHRLVRIPSGRGALAGHAFTSTQEPDDADERELEFPIDEQPPSVLSQGIDASTGGHDASRRRRVRRRRNGAVDGGTITRQMRFSLCKGVGHNKRTCSMLTTSGGREPMEPTAPDGVDSEEVEVDAEQEDGDDANENTFYPAEVDGDITDLNLYPAEIEDDLENSPKNPDLIFAFSYT</sequence>
<keyword evidence="3" id="KW-1185">Reference proteome</keyword>
<feature type="compositionally biased region" description="Basic residues" evidence="1">
    <location>
        <begin position="364"/>
        <end position="374"/>
    </location>
</feature>
<dbReference type="Proteomes" id="UP001633002">
    <property type="component" value="Unassembled WGS sequence"/>
</dbReference>
<dbReference type="EMBL" id="JBJQOH010000001">
    <property type="protein sequence ID" value="KAL3701275.1"/>
    <property type="molecule type" value="Genomic_DNA"/>
</dbReference>
<evidence type="ECO:0000313" key="3">
    <source>
        <dbReference type="Proteomes" id="UP001633002"/>
    </source>
</evidence>
<evidence type="ECO:0000313" key="2">
    <source>
        <dbReference type="EMBL" id="KAL3701275.1"/>
    </source>
</evidence>
<proteinExistence type="predicted"/>
<gene>
    <name evidence="2" type="ORF">R1sor_019297</name>
</gene>
<protein>
    <submittedName>
        <fullName evidence="2">Uncharacterized protein</fullName>
    </submittedName>
</protein>